<dbReference type="EMBL" id="CP158357">
    <property type="protein sequence ID" value="XBX78341.1"/>
    <property type="molecule type" value="Genomic_DNA"/>
</dbReference>
<evidence type="ECO:0000313" key="1">
    <source>
        <dbReference type="EMBL" id="XBX78341.1"/>
    </source>
</evidence>
<proteinExistence type="predicted"/>
<evidence type="ECO:0008006" key="2">
    <source>
        <dbReference type="Google" id="ProtNLM"/>
    </source>
</evidence>
<protein>
    <recommendedName>
        <fullName evidence="2">XRE family transcriptional regulator</fullName>
    </recommendedName>
</protein>
<reference evidence="1" key="1">
    <citation type="submission" date="2024-06" db="EMBL/GenBank/DDBJ databases">
        <title>Draft genome sequence of Microbacterium sp. strain A8/3-1, isolated from Oxytropis tragacanthoides Fisch. ex DC. Root nodules in the Altai region of Russia.</title>
        <authorList>
            <person name="Sazanova A."/>
            <person name="Guro P."/>
            <person name="Kuznetsova I."/>
            <person name="Belimov A."/>
            <person name="Safronova V."/>
        </authorList>
    </citation>
    <scope>NUCLEOTIDE SEQUENCE</scope>
    <source>
        <strain evidence="1">A8/3-1</strain>
    </source>
</reference>
<organism evidence="1">
    <name type="scientific">Microbacterium sp. A8/3-1</name>
    <dbReference type="NCBI Taxonomy" id="3160749"/>
    <lineage>
        <taxon>Bacteria</taxon>
        <taxon>Bacillati</taxon>
        <taxon>Actinomycetota</taxon>
        <taxon>Actinomycetes</taxon>
        <taxon>Micrococcales</taxon>
        <taxon>Microbacteriaceae</taxon>
        <taxon>Microbacterium</taxon>
    </lineage>
</organism>
<accession>A0AAU7VX38</accession>
<sequence>MLDTGDEHQTAFARAFSAVITARGVSLTWLHRRLEDRANPVSIATLSYWRSGLRHPDGLRSLTALEDIERLLDLESGALLDLVSRRARLGSLAPAQNPFTESEVVAAAAETLRLLAAPPIEATRSLSAHVVSTVDENGLLRRRTARVLVQAVAPFVDEMTYALMSAESIVRRPQCEIRGAALVREHLHESEHVYACVLRLDRPLVMGATAMLEIEMTVPPPTAGLQPSEDETTAFVMRSIRDVVLWTCFHRDAVPDWISEFERTPVSDGVVSRPLTPSESIHLARRDFGPGILGIRWGFDR</sequence>
<dbReference type="AlphaFoldDB" id="A0AAU7VX38"/>
<gene>
    <name evidence="1" type="ORF">ABS642_20945</name>
</gene>
<name>A0AAU7VX38_9MICO</name>
<dbReference type="RefSeq" id="WP_350351613.1">
    <property type="nucleotide sequence ID" value="NZ_CP158357.1"/>
</dbReference>